<keyword evidence="6" id="KW-1185">Reference proteome</keyword>
<dbReference type="GO" id="GO:0008270">
    <property type="term" value="F:zinc ion binding"/>
    <property type="evidence" value="ECO:0007669"/>
    <property type="project" value="UniProtKB-KW"/>
</dbReference>
<keyword evidence="2" id="KW-0479">Metal-binding</keyword>
<feature type="compositionally biased region" description="Low complexity" evidence="3">
    <location>
        <begin position="475"/>
        <end position="489"/>
    </location>
</feature>
<feature type="region of interest" description="Disordered" evidence="3">
    <location>
        <begin position="623"/>
        <end position="721"/>
    </location>
</feature>
<evidence type="ECO:0000256" key="2">
    <source>
        <dbReference type="PROSITE-ProRule" id="PRU00047"/>
    </source>
</evidence>
<dbReference type="Proteomes" id="UP001201163">
    <property type="component" value="Unassembled WGS sequence"/>
</dbReference>
<feature type="compositionally biased region" description="Polar residues" evidence="3">
    <location>
        <begin position="589"/>
        <end position="599"/>
    </location>
</feature>
<evidence type="ECO:0000313" key="6">
    <source>
        <dbReference type="Proteomes" id="UP001201163"/>
    </source>
</evidence>
<evidence type="ECO:0000313" key="5">
    <source>
        <dbReference type="EMBL" id="KAH8999740.1"/>
    </source>
</evidence>
<dbReference type="SUPFAM" id="SSF57756">
    <property type="entry name" value="Retrovirus zinc finger-like domains"/>
    <property type="match status" value="1"/>
</dbReference>
<evidence type="ECO:0000256" key="3">
    <source>
        <dbReference type="SAM" id="MobiDB-lite"/>
    </source>
</evidence>
<sequence length="772" mass="86458">MYSVRLIGTSRLQTQEAGTAASLDRREHIHRTRSSLAIERENPLGLGWWLPDDEANPERLPTPVAPVPIEEEPLKYIEDDVVLNPQPVDPIEELTEAFRRLTPVHTEPPSPAFTPEVPQIIPMATALLTGALKGTPPTLFAGNRSESEQFLREFRLHCKLNKDHAIMKKPYSRVIYALGLIRGPAVNNWVDLEEQKLDGLTTRHLNPVADTDEQLWTQFETSFKNAWTDTLSKQNAYQKLTTLQMKGDDVDAYIAQFEYLANTTGWHRDASGTVEFFRRGLTESLLRACILRTTLPETMTEWQDAARAEAQRARTLASCLLARGVKASRRSDPIPLTANVTVPPPASTSQDVVPMEIDALSTMARRQYRSNLSDAAYAQCQREGKCFNCLQTGHMAKDCPKLRSASRQINKVSTYLSINDPTTQTMLRDALTLDPSARSQVINSLMMIGDDEFNVDGLQINNLTIASPSPFATLRSVSPTSSSSSSTPRSSPPMSPCHSYHSGSGSPALQPLTSAFLDSLSLDDEFPRVSGLFRPFSMSPALPSASDDDDDVWYDAEAGCDDLWAPCANPSFAAPHRVEDDTHSKRGVKTSSVSVSPTYHHTLLSPKPRYPTIFPHHAFERPLDPDLVQPAKSATPPPCREQRRKTTRKPDEYSSITRTQKKRKLQEESEDEGPRKRQQKQLAKRTHPLPARPQNTRTRKRPTNTAKPEEPNQRPLTPEPPQYDWLLQHLAYCYCPGAKTNTYQGWPFSYGLPSAVQGSRKKYRPIDMTKKT</sequence>
<dbReference type="Gene3D" id="4.10.60.10">
    <property type="entry name" value="Zinc finger, CCHC-type"/>
    <property type="match status" value="1"/>
</dbReference>
<dbReference type="Pfam" id="PF00098">
    <property type="entry name" value="zf-CCHC"/>
    <property type="match status" value="1"/>
</dbReference>
<accession>A0AAD4QHE1</accession>
<feature type="region of interest" description="Disordered" evidence="3">
    <location>
        <begin position="577"/>
        <end position="610"/>
    </location>
</feature>
<name>A0AAD4QHE1_9AGAM</name>
<keyword evidence="1" id="KW-0507">mRNA processing</keyword>
<evidence type="ECO:0000256" key="1">
    <source>
        <dbReference type="ARBA" id="ARBA00022664"/>
    </source>
</evidence>
<proteinExistence type="predicted"/>
<dbReference type="InterPro" id="IPR036875">
    <property type="entry name" value="Znf_CCHC_sf"/>
</dbReference>
<protein>
    <recommendedName>
        <fullName evidence="4">CCHC-type domain-containing protein</fullName>
    </recommendedName>
</protein>
<dbReference type="InterPro" id="IPR001878">
    <property type="entry name" value="Znf_CCHC"/>
</dbReference>
<dbReference type="GO" id="GO:0006397">
    <property type="term" value="P:mRNA processing"/>
    <property type="evidence" value="ECO:0007669"/>
    <property type="project" value="UniProtKB-KW"/>
</dbReference>
<dbReference type="AlphaFoldDB" id="A0AAD4QHE1"/>
<keyword evidence="2" id="KW-0863">Zinc-finger</keyword>
<feature type="region of interest" description="Disordered" evidence="3">
    <location>
        <begin position="474"/>
        <end position="505"/>
    </location>
</feature>
<dbReference type="GO" id="GO:0003676">
    <property type="term" value="F:nucleic acid binding"/>
    <property type="evidence" value="ECO:0007669"/>
    <property type="project" value="InterPro"/>
</dbReference>
<gene>
    <name evidence="5" type="ORF">EDB92DRAFT_1940535</name>
</gene>
<organism evidence="5 6">
    <name type="scientific">Lactarius akahatsu</name>
    <dbReference type="NCBI Taxonomy" id="416441"/>
    <lineage>
        <taxon>Eukaryota</taxon>
        <taxon>Fungi</taxon>
        <taxon>Dikarya</taxon>
        <taxon>Basidiomycota</taxon>
        <taxon>Agaricomycotina</taxon>
        <taxon>Agaricomycetes</taxon>
        <taxon>Russulales</taxon>
        <taxon>Russulaceae</taxon>
        <taxon>Lactarius</taxon>
    </lineage>
</organism>
<dbReference type="SMART" id="SM00343">
    <property type="entry name" value="ZnF_C2HC"/>
    <property type="match status" value="1"/>
</dbReference>
<keyword evidence="2" id="KW-0862">Zinc</keyword>
<comment type="caution">
    <text evidence="5">The sequence shown here is derived from an EMBL/GenBank/DDBJ whole genome shotgun (WGS) entry which is preliminary data.</text>
</comment>
<reference evidence="5" key="1">
    <citation type="submission" date="2022-01" db="EMBL/GenBank/DDBJ databases">
        <title>Comparative genomics reveals a dynamic genome evolution in the ectomycorrhizal milk-cap (Lactarius) mushrooms.</title>
        <authorList>
            <consortium name="DOE Joint Genome Institute"/>
            <person name="Lebreton A."/>
            <person name="Tang N."/>
            <person name="Kuo A."/>
            <person name="LaButti K."/>
            <person name="Drula E."/>
            <person name="Barry K."/>
            <person name="Clum A."/>
            <person name="Lipzen A."/>
            <person name="Mousain D."/>
            <person name="Ng V."/>
            <person name="Wang R."/>
            <person name="Wang X."/>
            <person name="Dai Y."/>
            <person name="Henrissat B."/>
            <person name="Grigoriev I.V."/>
            <person name="Guerin-Laguette A."/>
            <person name="Yu F."/>
            <person name="Martin F.M."/>
        </authorList>
    </citation>
    <scope>NUCLEOTIDE SEQUENCE</scope>
    <source>
        <strain evidence="5">QP</strain>
    </source>
</reference>
<feature type="compositionally biased region" description="Basic residues" evidence="3">
    <location>
        <begin position="676"/>
        <end position="687"/>
    </location>
</feature>
<dbReference type="PROSITE" id="PS50158">
    <property type="entry name" value="ZF_CCHC"/>
    <property type="match status" value="1"/>
</dbReference>
<feature type="domain" description="CCHC-type" evidence="4">
    <location>
        <begin position="385"/>
        <end position="401"/>
    </location>
</feature>
<evidence type="ECO:0000259" key="4">
    <source>
        <dbReference type="PROSITE" id="PS50158"/>
    </source>
</evidence>
<dbReference type="EMBL" id="JAKELL010000003">
    <property type="protein sequence ID" value="KAH8999740.1"/>
    <property type="molecule type" value="Genomic_DNA"/>
</dbReference>